<proteinExistence type="predicted"/>
<feature type="compositionally biased region" description="Polar residues" evidence="2">
    <location>
        <begin position="182"/>
        <end position="196"/>
    </location>
</feature>
<protein>
    <recommendedName>
        <fullName evidence="5">UvrB/uvrC motif family protein</fullName>
    </recommendedName>
</protein>
<dbReference type="PANTHER" id="PTHR38394">
    <property type="entry name" value="NEUROFILAMENT LIGHT PROTEIN"/>
    <property type="match status" value="1"/>
</dbReference>
<dbReference type="EMBL" id="JACXVP010000002">
    <property type="protein sequence ID" value="KAG5619613.1"/>
    <property type="molecule type" value="Genomic_DNA"/>
</dbReference>
<sequence>MTKEDCMDKDEMDSLFEGMVLFNPSADVGHHAQLSTIADADADADASASSPSQVSNEPLDENLFSDLTLMTPSQSLLLDEEEDETQPPSDLALVSRQNSSRRRKKAGLRIGYGRDRDYADHRPQSSHTHLNSHSDISSVLAAIQDKEANQEQKFEQEAEESRDEEKNISSITTAKEQDSSTEKLNNGTDSLNYPNKKLSLSSATPISSTLDDDEYMDAGHLNVKANPVELKFDQIRATIADKLKLAQEAVISVSALRKESIRRRREAVEEFNGASTRHRDLEKKLDEACEAEDFETAERVSENLASAEKEKEQSVILLRDAETYCDVIDTKMQDVLVSLIQAEEECVYLLRRFSEEAASNADSILMDAETISSKDGAEWLSSVEAIEVSKFELEIQSQLVHGAKSVLNESIDHSVEDDRREIDVLCKRREVLAEELRELLAFVKEKEAEIAENDALIQKVEHRIDGVVSCFKEVQESIYNNYDKLQSHLSELMAENDVLLKRKKDIDSYLSQQESRGEKIKNLSRISADEANMYEEVVGLRKSLAVFISKSKAYRLNLAKSEERISEEVQILKQDFFAARASLQVSSAFSISIQVLSSTKSSIQQEVESCKQRLLFIDRRLPELEAEKKVAAATRNFKEAARLSAEAKALCIEKEEIQRKMDSTESELKKLEEEICHTIDRMQETEVQISSKEKELAMARFRRLILIAREARAERSAALELGDHEEAESLMAEADAAEVEARKLQPIYNFNEEAIENLPEVFISAELVSTLGNKQLAELAASANIAAS</sequence>
<dbReference type="Proteomes" id="UP000824120">
    <property type="component" value="Chromosome 2"/>
</dbReference>
<evidence type="ECO:0000256" key="2">
    <source>
        <dbReference type="SAM" id="MobiDB-lite"/>
    </source>
</evidence>
<keyword evidence="1" id="KW-0175">Coiled coil</keyword>
<feature type="compositionally biased region" description="Basic and acidic residues" evidence="2">
    <location>
        <begin position="112"/>
        <end position="123"/>
    </location>
</feature>
<evidence type="ECO:0008006" key="5">
    <source>
        <dbReference type="Google" id="ProtNLM"/>
    </source>
</evidence>
<feature type="coiled-coil region" evidence="1">
    <location>
        <begin position="640"/>
        <end position="674"/>
    </location>
</feature>
<comment type="caution">
    <text evidence="3">The sequence shown here is derived from an EMBL/GenBank/DDBJ whole genome shotgun (WGS) entry which is preliminary data.</text>
</comment>
<name>A0A9J6A4X7_SOLCO</name>
<keyword evidence="4" id="KW-1185">Reference proteome</keyword>
<feature type="coiled-coil region" evidence="1">
    <location>
        <begin position="429"/>
        <end position="502"/>
    </location>
</feature>
<evidence type="ECO:0000256" key="1">
    <source>
        <dbReference type="SAM" id="Coils"/>
    </source>
</evidence>
<dbReference type="PANTHER" id="PTHR38394:SF1">
    <property type="entry name" value="NEUROFILAMENT LIGHT PROTEIN"/>
    <property type="match status" value="1"/>
</dbReference>
<feature type="region of interest" description="Disordered" evidence="2">
    <location>
        <begin position="41"/>
        <end position="60"/>
    </location>
</feature>
<dbReference type="OrthoDB" id="1301563at2759"/>
<feature type="region of interest" description="Disordered" evidence="2">
    <location>
        <begin position="74"/>
        <end position="133"/>
    </location>
</feature>
<accession>A0A9J6A4X7</accession>
<feature type="region of interest" description="Disordered" evidence="2">
    <location>
        <begin position="148"/>
        <end position="196"/>
    </location>
</feature>
<evidence type="ECO:0000313" key="4">
    <source>
        <dbReference type="Proteomes" id="UP000824120"/>
    </source>
</evidence>
<dbReference type="AlphaFoldDB" id="A0A9J6A4X7"/>
<gene>
    <name evidence="3" type="ORF">H5410_004831</name>
</gene>
<organism evidence="3 4">
    <name type="scientific">Solanum commersonii</name>
    <name type="common">Commerson's wild potato</name>
    <name type="synonym">Commerson's nightshade</name>
    <dbReference type="NCBI Taxonomy" id="4109"/>
    <lineage>
        <taxon>Eukaryota</taxon>
        <taxon>Viridiplantae</taxon>
        <taxon>Streptophyta</taxon>
        <taxon>Embryophyta</taxon>
        <taxon>Tracheophyta</taxon>
        <taxon>Spermatophyta</taxon>
        <taxon>Magnoliopsida</taxon>
        <taxon>eudicotyledons</taxon>
        <taxon>Gunneridae</taxon>
        <taxon>Pentapetalae</taxon>
        <taxon>asterids</taxon>
        <taxon>lamiids</taxon>
        <taxon>Solanales</taxon>
        <taxon>Solanaceae</taxon>
        <taxon>Solanoideae</taxon>
        <taxon>Solaneae</taxon>
        <taxon>Solanum</taxon>
    </lineage>
</organism>
<evidence type="ECO:0000313" key="3">
    <source>
        <dbReference type="EMBL" id="KAG5619613.1"/>
    </source>
</evidence>
<reference evidence="3 4" key="1">
    <citation type="submission" date="2020-09" db="EMBL/GenBank/DDBJ databases">
        <title>De no assembly of potato wild relative species, Solanum commersonii.</title>
        <authorList>
            <person name="Cho K."/>
        </authorList>
    </citation>
    <scope>NUCLEOTIDE SEQUENCE [LARGE SCALE GENOMIC DNA]</scope>
    <source>
        <strain evidence="3">LZ3.2</strain>
        <tissue evidence="3">Leaf</tissue>
    </source>
</reference>